<keyword evidence="3" id="KW-1185">Reference proteome</keyword>
<dbReference type="InterPro" id="IPR029044">
    <property type="entry name" value="Nucleotide-diphossugar_trans"/>
</dbReference>
<dbReference type="Pfam" id="PF00535">
    <property type="entry name" value="Glycos_transf_2"/>
    <property type="match status" value="1"/>
</dbReference>
<dbReference type="PANTHER" id="PTHR22916">
    <property type="entry name" value="GLYCOSYLTRANSFERASE"/>
    <property type="match status" value="1"/>
</dbReference>
<keyword evidence="2" id="KW-0808">Transferase</keyword>
<accession>A0A3P3WH90</accession>
<dbReference type="RefSeq" id="WP_125011276.1">
    <property type="nucleotide sequence ID" value="NZ_RQVR01000001.1"/>
</dbReference>
<dbReference type="PANTHER" id="PTHR22916:SF3">
    <property type="entry name" value="UDP-GLCNAC:BETAGAL BETA-1,3-N-ACETYLGLUCOSAMINYLTRANSFERASE-LIKE PROTEIN 1"/>
    <property type="match status" value="1"/>
</dbReference>
<organism evidence="2 3">
    <name type="scientific">Flavobacterium macacae</name>
    <dbReference type="NCBI Taxonomy" id="2488993"/>
    <lineage>
        <taxon>Bacteria</taxon>
        <taxon>Pseudomonadati</taxon>
        <taxon>Bacteroidota</taxon>
        <taxon>Flavobacteriia</taxon>
        <taxon>Flavobacteriales</taxon>
        <taxon>Flavobacteriaceae</taxon>
        <taxon>Flavobacterium</taxon>
    </lineage>
</organism>
<evidence type="ECO:0000313" key="2">
    <source>
        <dbReference type="EMBL" id="RRJ94134.1"/>
    </source>
</evidence>
<dbReference type="Proteomes" id="UP000271937">
    <property type="component" value="Unassembled WGS sequence"/>
</dbReference>
<dbReference type="AlphaFoldDB" id="A0A3P3WH90"/>
<name>A0A3P3WH90_9FLAO</name>
<dbReference type="GO" id="GO:0016758">
    <property type="term" value="F:hexosyltransferase activity"/>
    <property type="evidence" value="ECO:0007669"/>
    <property type="project" value="UniProtKB-ARBA"/>
</dbReference>
<proteinExistence type="predicted"/>
<evidence type="ECO:0000313" key="3">
    <source>
        <dbReference type="Proteomes" id="UP000271937"/>
    </source>
</evidence>
<dbReference type="InterPro" id="IPR001173">
    <property type="entry name" value="Glyco_trans_2-like"/>
</dbReference>
<sequence length="256" mass="29882">MEKHLVSIITPSYNSEKFISETIKSVQNQTYQNWEMIIVDDCSTDKTISIINEFLDDKRIKLYQLKNNSGTGIARNKALSLSSGRFMAFLDSDDLWKSEKLEKQVDYLISENKPFTFSFYDCIDESGKSLYKTIEAPLNLKYNQLFWSNLVGNLTGIYDADFFGKIQISSSRKRQDWMLWLTILKQIKTAKPIAESLAIYRVRDNSLSASKASLVKHNYNVYRHFHKLNAISASLCMLKFLFTHFFIKPKYIRKHF</sequence>
<gene>
    <name evidence="2" type="ORF">EG849_01300</name>
</gene>
<dbReference type="SUPFAM" id="SSF53448">
    <property type="entry name" value="Nucleotide-diphospho-sugar transferases"/>
    <property type="match status" value="1"/>
</dbReference>
<evidence type="ECO:0000259" key="1">
    <source>
        <dbReference type="Pfam" id="PF00535"/>
    </source>
</evidence>
<dbReference type="OrthoDB" id="9815829at2"/>
<feature type="domain" description="Glycosyltransferase 2-like" evidence="1">
    <location>
        <begin position="7"/>
        <end position="141"/>
    </location>
</feature>
<dbReference type="EMBL" id="RQVR01000001">
    <property type="protein sequence ID" value="RRJ94134.1"/>
    <property type="molecule type" value="Genomic_DNA"/>
</dbReference>
<protein>
    <submittedName>
        <fullName evidence="2">Glycosyltransferase family 2 protein</fullName>
    </submittedName>
</protein>
<dbReference type="Gene3D" id="3.90.550.10">
    <property type="entry name" value="Spore Coat Polysaccharide Biosynthesis Protein SpsA, Chain A"/>
    <property type="match status" value="1"/>
</dbReference>
<comment type="caution">
    <text evidence="2">The sequence shown here is derived from an EMBL/GenBank/DDBJ whole genome shotgun (WGS) entry which is preliminary data.</text>
</comment>
<reference evidence="2 3" key="1">
    <citation type="submission" date="2018-11" db="EMBL/GenBank/DDBJ databases">
        <title>Flavobacterium sp. nov., YIM 102600 draft genome.</title>
        <authorList>
            <person name="Li G."/>
            <person name="Jiang Y."/>
        </authorList>
    </citation>
    <scope>NUCLEOTIDE SEQUENCE [LARGE SCALE GENOMIC DNA]</scope>
    <source>
        <strain evidence="2 3">YIM 102600</strain>
    </source>
</reference>